<gene>
    <name evidence="1" type="ORF">ACAOBT_LOCUS21898</name>
</gene>
<organism evidence="1 2">
    <name type="scientific">Acanthoscelides obtectus</name>
    <name type="common">Bean weevil</name>
    <name type="synonym">Bruchus obtectus</name>
    <dbReference type="NCBI Taxonomy" id="200917"/>
    <lineage>
        <taxon>Eukaryota</taxon>
        <taxon>Metazoa</taxon>
        <taxon>Ecdysozoa</taxon>
        <taxon>Arthropoda</taxon>
        <taxon>Hexapoda</taxon>
        <taxon>Insecta</taxon>
        <taxon>Pterygota</taxon>
        <taxon>Neoptera</taxon>
        <taxon>Endopterygota</taxon>
        <taxon>Coleoptera</taxon>
        <taxon>Polyphaga</taxon>
        <taxon>Cucujiformia</taxon>
        <taxon>Chrysomeloidea</taxon>
        <taxon>Chrysomelidae</taxon>
        <taxon>Bruchinae</taxon>
        <taxon>Bruchini</taxon>
        <taxon>Acanthoscelides</taxon>
    </lineage>
</organism>
<accession>A0A9P0PRD7</accession>
<protein>
    <submittedName>
        <fullName evidence="1">Uncharacterized protein</fullName>
    </submittedName>
</protein>
<evidence type="ECO:0000313" key="2">
    <source>
        <dbReference type="Proteomes" id="UP001152888"/>
    </source>
</evidence>
<dbReference type="Proteomes" id="UP001152888">
    <property type="component" value="Unassembled WGS sequence"/>
</dbReference>
<dbReference type="AlphaFoldDB" id="A0A9P0PRD7"/>
<comment type="caution">
    <text evidence="1">The sequence shown here is derived from an EMBL/GenBank/DDBJ whole genome shotgun (WGS) entry which is preliminary data.</text>
</comment>
<reference evidence="1" key="1">
    <citation type="submission" date="2022-03" db="EMBL/GenBank/DDBJ databases">
        <authorList>
            <person name="Sayadi A."/>
        </authorList>
    </citation>
    <scope>NUCLEOTIDE SEQUENCE</scope>
</reference>
<keyword evidence="2" id="KW-1185">Reference proteome</keyword>
<name>A0A9P0PRD7_ACAOB</name>
<sequence length="59" mass="6961">MVLQELSKKDDDKKTNERLMKIIEAQQRAITDLTVKLDLLLETEVCQQQCRLTLIMTRQ</sequence>
<dbReference type="EMBL" id="CAKOFQ010007190">
    <property type="protein sequence ID" value="CAH1994064.1"/>
    <property type="molecule type" value="Genomic_DNA"/>
</dbReference>
<proteinExistence type="predicted"/>
<evidence type="ECO:0000313" key="1">
    <source>
        <dbReference type="EMBL" id="CAH1994064.1"/>
    </source>
</evidence>